<dbReference type="OrthoDB" id="9780343at2"/>
<reference evidence="3" key="1">
    <citation type="submission" date="2016-11" db="EMBL/GenBank/DDBJ databases">
        <authorList>
            <person name="Varghese N."/>
            <person name="Submissions S."/>
        </authorList>
    </citation>
    <scope>NUCLEOTIDE SEQUENCE [LARGE SCALE GENOMIC DNA]</scope>
    <source>
        <strain evidence="3">DSM 12395</strain>
    </source>
</reference>
<dbReference type="RefSeq" id="WP_073238847.1">
    <property type="nucleotide sequence ID" value="NZ_FQUY01000011.1"/>
</dbReference>
<dbReference type="SUPFAM" id="SSF48452">
    <property type="entry name" value="TPR-like"/>
    <property type="match status" value="1"/>
</dbReference>
<sequence>MQVNEEMIFHIRVTCPNCGQEFLHPEVKTKYIAVKKQDSDFCAYYSSINPIFYDVMICKHCGYGFTKETNVPLSEPEKAAINTILSGWHTEGSQYTGLRTLEQAIKAYNLAILCQELRNAKDSVKGSLYLRLGWLYRYQGHKENEAKALQRALEFLKRAYERESTSELKKELRMMYLIGDLSYRNGDLKEAVKWFQAVTQHPEVDRYPVFARMSRSRWQDIREEIKQKG</sequence>
<dbReference type="AlphaFoldDB" id="A0A1M4YQG2"/>
<feature type="coiled-coil region" evidence="1">
    <location>
        <begin position="139"/>
        <end position="166"/>
    </location>
</feature>
<evidence type="ECO:0000313" key="2">
    <source>
        <dbReference type="EMBL" id="SHF08089.1"/>
    </source>
</evidence>
<dbReference type="EMBL" id="FQUY01000011">
    <property type="protein sequence ID" value="SHF08089.1"/>
    <property type="molecule type" value="Genomic_DNA"/>
</dbReference>
<evidence type="ECO:0008006" key="4">
    <source>
        <dbReference type="Google" id="ProtNLM"/>
    </source>
</evidence>
<accession>A0A1M4YQG2</accession>
<keyword evidence="3" id="KW-1185">Reference proteome</keyword>
<evidence type="ECO:0000256" key="1">
    <source>
        <dbReference type="SAM" id="Coils"/>
    </source>
</evidence>
<dbReference type="Proteomes" id="UP000184148">
    <property type="component" value="Unassembled WGS sequence"/>
</dbReference>
<organism evidence="2 3">
    <name type="scientific">Desulforamulus putei DSM 12395</name>
    <dbReference type="NCBI Taxonomy" id="1121429"/>
    <lineage>
        <taxon>Bacteria</taxon>
        <taxon>Bacillati</taxon>
        <taxon>Bacillota</taxon>
        <taxon>Clostridia</taxon>
        <taxon>Eubacteriales</taxon>
        <taxon>Peptococcaceae</taxon>
        <taxon>Desulforamulus</taxon>
    </lineage>
</organism>
<dbReference type="InterPro" id="IPR018708">
    <property type="entry name" value="DUF2225"/>
</dbReference>
<dbReference type="Pfam" id="PF09986">
    <property type="entry name" value="DUF2225"/>
    <property type="match status" value="1"/>
</dbReference>
<dbReference type="InterPro" id="IPR011990">
    <property type="entry name" value="TPR-like_helical_dom_sf"/>
</dbReference>
<dbReference type="Gene3D" id="1.25.40.10">
    <property type="entry name" value="Tetratricopeptide repeat domain"/>
    <property type="match status" value="1"/>
</dbReference>
<proteinExistence type="predicted"/>
<evidence type="ECO:0000313" key="3">
    <source>
        <dbReference type="Proteomes" id="UP000184148"/>
    </source>
</evidence>
<keyword evidence="1" id="KW-0175">Coiled coil</keyword>
<gene>
    <name evidence="2" type="ORF">SAMN02745133_01777</name>
</gene>
<name>A0A1M4YQG2_9FIRM</name>
<dbReference type="STRING" id="1121429.SAMN02745133_01777"/>
<protein>
    <recommendedName>
        <fullName evidence="4">Tetratricopeptide repeat-containing protein</fullName>
    </recommendedName>
</protein>